<gene>
    <name evidence="1" type="ordered locus">Calkr_0831</name>
</gene>
<dbReference type="HOGENOM" id="CLU_3363916_0_0_9"/>
<protein>
    <submittedName>
        <fullName evidence="1">Diguanylate cyclase</fullName>
    </submittedName>
</protein>
<dbReference type="EMBL" id="CP002326">
    <property type="protein sequence ID" value="ADQ40354.1"/>
    <property type="molecule type" value="Genomic_DNA"/>
</dbReference>
<evidence type="ECO:0000313" key="2">
    <source>
        <dbReference type="Proteomes" id="UP000009256"/>
    </source>
</evidence>
<proteinExistence type="predicted"/>
<organism evidence="1 2">
    <name type="scientific">Caldicellulosiruptor acetigenus (strain ATCC 700853 / DSM 12137 / I77R1B)</name>
    <name type="common">Caldicellulosiruptor kristjanssonii</name>
    <dbReference type="NCBI Taxonomy" id="632335"/>
    <lineage>
        <taxon>Bacteria</taxon>
        <taxon>Bacillati</taxon>
        <taxon>Bacillota</taxon>
        <taxon>Bacillota incertae sedis</taxon>
        <taxon>Caldicellulosiruptorales</taxon>
        <taxon>Caldicellulosiruptoraceae</taxon>
        <taxon>Caldicellulosiruptor</taxon>
    </lineage>
</organism>
<reference key="1">
    <citation type="submission" date="2010-11" db="EMBL/GenBank/DDBJ databases">
        <title>Complete sequence of chromosome of Caldicellulosiruptor kristjanssonii 177R1B.</title>
        <authorList>
            <consortium name="US DOE Joint Genome Institute"/>
            <person name="Lucas S."/>
            <person name="Copeland A."/>
            <person name="Lapidus A."/>
            <person name="Cheng J.-F."/>
            <person name="Bruce D."/>
            <person name="Goodwin L."/>
            <person name="Pitluck S."/>
            <person name="Davenport K."/>
            <person name="Detter J.C."/>
            <person name="Han C."/>
            <person name="Tapia R."/>
            <person name="Land M."/>
            <person name="Hauser L."/>
            <person name="Jeffries C."/>
            <person name="Kyrpides N."/>
            <person name="Ivanova N."/>
            <person name="Mikhailova N."/>
            <person name="Blumer-Schuette S.E."/>
            <person name="Kelly R.M."/>
            <person name="Woyke T."/>
        </authorList>
    </citation>
    <scope>NUCLEOTIDE SEQUENCE</scope>
    <source>
        <strain>177R1B</strain>
    </source>
</reference>
<keyword evidence="2" id="KW-1185">Reference proteome</keyword>
<evidence type="ECO:0000313" key="1">
    <source>
        <dbReference type="EMBL" id="ADQ40354.1"/>
    </source>
</evidence>
<accession>E4S4B7</accession>
<sequence>MSERTASQELKNLIRKLSKIGIAISREKNIDSIWK</sequence>
<reference evidence="1 2" key="2">
    <citation type="journal article" date="2011" name="J. Bacteriol.">
        <title>Complete genome sequences for the anaerobic, extremely thermophilic plant biomass-degrading bacteria Caldicellulosiruptor hydrothermalis, Caldicellulosiruptor kristjanssonii, Caldicellulosiruptor kronotskyensis, Caldicellulosiruptor owensenis, and Caldicellulosiruptor lactoaceticus.</title>
        <authorList>
            <person name="Blumer-Schuette S.E."/>
            <person name="Ozdemir I."/>
            <person name="Mistry D."/>
            <person name="Lucas S."/>
            <person name="Lapidus A."/>
            <person name="Cheng J.F."/>
            <person name="Goodwin L.A."/>
            <person name="Pitluck S."/>
            <person name="Land M.L."/>
            <person name="Hauser L.J."/>
            <person name="Woyke T."/>
            <person name="Mikhailova N."/>
            <person name="Pati A."/>
            <person name="Kyrpides N.C."/>
            <person name="Ivanova N."/>
            <person name="Detter J.C."/>
            <person name="Walston-Davenport K."/>
            <person name="Han S."/>
            <person name="Adams M.W."/>
            <person name="Kelly R.M."/>
        </authorList>
    </citation>
    <scope>NUCLEOTIDE SEQUENCE [LARGE SCALE GENOMIC DNA]</scope>
    <source>
        <strain evidence="2">ATCC 700853 / DSM 12137 / I77R1B</strain>
    </source>
</reference>
<name>E4S4B7_CALA7</name>
<dbReference type="Proteomes" id="UP000009256">
    <property type="component" value="Chromosome"/>
</dbReference>
<dbReference type="RefSeq" id="WP_013432175.1">
    <property type="nucleotide sequence ID" value="NC_014721.1"/>
</dbReference>
<dbReference type="KEGG" id="cki:Calkr_0831"/>
<dbReference type="STRING" id="632335.Calkr_0831"/>
<dbReference type="AlphaFoldDB" id="E4S4B7"/>
<dbReference type="OrthoDB" id="9783388at2"/>